<evidence type="ECO:0000313" key="3">
    <source>
        <dbReference type="Proteomes" id="UP000515160"/>
    </source>
</evidence>
<dbReference type="OrthoDB" id="420076at2759"/>
<feature type="region of interest" description="Disordered" evidence="1">
    <location>
        <begin position="464"/>
        <end position="484"/>
    </location>
</feature>
<dbReference type="Proteomes" id="UP000515160">
    <property type="component" value="Chromosome X"/>
</dbReference>
<gene>
    <name evidence="4" type="primary">LOC117576765</name>
</gene>
<dbReference type="InterPro" id="IPR015655">
    <property type="entry name" value="PP2C"/>
</dbReference>
<evidence type="ECO:0000259" key="2">
    <source>
        <dbReference type="PROSITE" id="PS51746"/>
    </source>
</evidence>
<dbReference type="PROSITE" id="PS51746">
    <property type="entry name" value="PPM_2"/>
    <property type="match status" value="1"/>
</dbReference>
<dbReference type="RefSeq" id="XP_034117710.1">
    <property type="nucleotide sequence ID" value="XM_034261819.2"/>
</dbReference>
<dbReference type="GO" id="GO:0004741">
    <property type="term" value="F:[pyruvate dehydrogenase (acetyl-transferring)]-phosphatase activity"/>
    <property type="evidence" value="ECO:0007669"/>
    <property type="project" value="TreeGrafter"/>
</dbReference>
<reference evidence="4" key="1">
    <citation type="submission" date="2025-08" db="UniProtKB">
        <authorList>
            <consortium name="RefSeq"/>
        </authorList>
    </citation>
    <scope>IDENTIFICATION</scope>
    <source>
        <strain evidence="4">15112-1751.03</strain>
        <tissue evidence="4">Whole Adult</tissue>
    </source>
</reference>
<feature type="compositionally biased region" description="Low complexity" evidence="1">
    <location>
        <begin position="469"/>
        <end position="478"/>
    </location>
</feature>
<evidence type="ECO:0000256" key="1">
    <source>
        <dbReference type="SAM" id="MobiDB-lite"/>
    </source>
</evidence>
<dbReference type="PANTHER" id="PTHR13832">
    <property type="entry name" value="PROTEIN PHOSPHATASE 2C"/>
    <property type="match status" value="1"/>
</dbReference>
<evidence type="ECO:0000313" key="4">
    <source>
        <dbReference type="RefSeq" id="XP_034117710.1"/>
    </source>
</evidence>
<organism evidence="3 4">
    <name type="scientific">Drosophila albomicans</name>
    <name type="common">Fruit fly</name>
    <dbReference type="NCBI Taxonomy" id="7291"/>
    <lineage>
        <taxon>Eukaryota</taxon>
        <taxon>Metazoa</taxon>
        <taxon>Ecdysozoa</taxon>
        <taxon>Arthropoda</taxon>
        <taxon>Hexapoda</taxon>
        <taxon>Insecta</taxon>
        <taxon>Pterygota</taxon>
        <taxon>Neoptera</taxon>
        <taxon>Endopterygota</taxon>
        <taxon>Diptera</taxon>
        <taxon>Brachycera</taxon>
        <taxon>Muscomorpha</taxon>
        <taxon>Ephydroidea</taxon>
        <taxon>Drosophilidae</taxon>
        <taxon>Drosophila</taxon>
    </lineage>
</organism>
<protein>
    <submittedName>
        <fullName evidence="4">Pyruvate dehydrogenase [acetyl-transferring]-phosphatase 1, mitochondrial</fullName>
    </submittedName>
</protein>
<dbReference type="AlphaFoldDB" id="A0A6P8Y2N5"/>
<feature type="domain" description="PPM-type phosphatase" evidence="2">
    <location>
        <begin position="58"/>
        <end position="453"/>
    </location>
</feature>
<dbReference type="SMART" id="SM00332">
    <property type="entry name" value="PP2Cc"/>
    <property type="match status" value="1"/>
</dbReference>
<accession>A0A6P8Y2N5</accession>
<name>A0A6P8Y2N5_DROAB</name>
<sequence length="484" mass="54344">MLKFVLHDAIGYVRNNVREFSLNALRLLPQLPQLSPYDVNLALRENEFVYNFPLDGIIRSYETNQLGSNSPCEDSRTEASLLHRNGFICGVFDGHGGAACGQVVSKRLLRYISAGTLPRQVLREQMKQGCTSQSFLKCHNDNVDFVSEIRPIYENSFQQYIKRLSAEPQRDVATELEQAFQQLDEDLALEALATNDVRTMSVALSGAVACLVHLEGLQLHVASTGDCGAVLGVLDPQTNQWQVKKLNSEHNADNMQEVERILQEHPREERETIIRNGRLLSQLAPLRAFGDYRYKWPVETMQQQVVPMFGEHVMPPNYYTPPYLTARPDVQQHELGVNDKFLVIASDGLWDFLTPSEVVSLVGEHINSKKILEPMRLPSGDVKLKEISAQLAERKAGLTRKPIDQNAATHLIRHALGATEYGIEHSKISYYLSLPQDVVRLYRDDITITVIYFNSEHIAKLRNETSTASSSSSSSSSSQPQPAA</sequence>
<dbReference type="GO" id="GO:0005739">
    <property type="term" value="C:mitochondrion"/>
    <property type="evidence" value="ECO:0007669"/>
    <property type="project" value="TreeGrafter"/>
</dbReference>
<dbReference type="InterPro" id="IPR036457">
    <property type="entry name" value="PPM-type-like_dom_sf"/>
</dbReference>
<dbReference type="CTD" id="31683"/>
<keyword evidence="4" id="KW-0670">Pyruvate</keyword>
<dbReference type="CDD" id="cd00143">
    <property type="entry name" value="PP2Cc"/>
    <property type="match status" value="1"/>
</dbReference>
<dbReference type="InterPro" id="IPR001932">
    <property type="entry name" value="PPM-type_phosphatase-like_dom"/>
</dbReference>
<dbReference type="PANTHER" id="PTHR13832:SF792">
    <property type="entry name" value="GM14286P"/>
    <property type="match status" value="1"/>
</dbReference>
<dbReference type="GeneID" id="117576765"/>
<proteinExistence type="predicted"/>
<dbReference type="Pfam" id="PF00481">
    <property type="entry name" value="PP2C"/>
    <property type="match status" value="1"/>
</dbReference>
<dbReference type="Gene3D" id="3.60.40.10">
    <property type="entry name" value="PPM-type phosphatase domain"/>
    <property type="match status" value="1"/>
</dbReference>
<keyword evidence="3" id="KW-1185">Reference proteome</keyword>
<dbReference type="SUPFAM" id="SSF81606">
    <property type="entry name" value="PP2C-like"/>
    <property type="match status" value="1"/>
</dbReference>